<evidence type="ECO:0000313" key="2">
    <source>
        <dbReference type="EMBL" id="MDT0554714.1"/>
    </source>
</evidence>
<evidence type="ECO:0000313" key="3">
    <source>
        <dbReference type="Proteomes" id="UP001254488"/>
    </source>
</evidence>
<name>A0ABU2YAQ2_9FLAO</name>
<evidence type="ECO:0000256" key="1">
    <source>
        <dbReference type="SAM" id="Phobius"/>
    </source>
</evidence>
<dbReference type="EMBL" id="JAVRHZ010000001">
    <property type="protein sequence ID" value="MDT0554714.1"/>
    <property type="molecule type" value="Genomic_DNA"/>
</dbReference>
<reference evidence="2 3" key="1">
    <citation type="submission" date="2023-09" db="EMBL/GenBank/DDBJ databases">
        <authorList>
            <person name="Rey-Velasco X."/>
        </authorList>
    </citation>
    <scope>NUCLEOTIDE SEQUENCE [LARGE SCALE GENOMIC DNA]</scope>
    <source>
        <strain evidence="2 3">W242</strain>
    </source>
</reference>
<keyword evidence="1" id="KW-0472">Membrane</keyword>
<keyword evidence="1" id="KW-0812">Transmembrane</keyword>
<protein>
    <submittedName>
        <fullName evidence="2">Uncharacterized protein</fullName>
    </submittedName>
</protein>
<accession>A0ABU2YAQ2</accession>
<feature type="transmembrane region" description="Helical" evidence="1">
    <location>
        <begin position="65"/>
        <end position="88"/>
    </location>
</feature>
<keyword evidence="1" id="KW-1133">Transmembrane helix</keyword>
<keyword evidence="3" id="KW-1185">Reference proteome</keyword>
<comment type="caution">
    <text evidence="2">The sequence shown here is derived from an EMBL/GenBank/DDBJ whole genome shotgun (WGS) entry which is preliminary data.</text>
</comment>
<dbReference type="RefSeq" id="WP_311331673.1">
    <property type="nucleotide sequence ID" value="NZ_JAVRHZ010000001.1"/>
</dbReference>
<organism evidence="2 3">
    <name type="scientific">Patiriisocius hiemis</name>
    <dbReference type="NCBI Taxonomy" id="3075604"/>
    <lineage>
        <taxon>Bacteria</taxon>
        <taxon>Pseudomonadati</taxon>
        <taxon>Bacteroidota</taxon>
        <taxon>Flavobacteriia</taxon>
        <taxon>Flavobacteriales</taxon>
        <taxon>Flavobacteriaceae</taxon>
        <taxon>Patiriisocius</taxon>
    </lineage>
</organism>
<sequence>MINSLKYNRQQLGNHRSLFDKENIVTKSSYGKLEKHRELSMFDEVSLEKKLYKYKREQKRRRVKLILGTIVVLVLLIILFPFLVGFIFDDNHITNTIPNL</sequence>
<dbReference type="Proteomes" id="UP001254488">
    <property type="component" value="Unassembled WGS sequence"/>
</dbReference>
<proteinExistence type="predicted"/>
<gene>
    <name evidence="2" type="ORF">RM538_01770</name>
</gene>